<evidence type="ECO:0000256" key="6">
    <source>
        <dbReference type="ARBA" id="ARBA00022842"/>
    </source>
</evidence>
<evidence type="ECO:0000256" key="1">
    <source>
        <dbReference type="ARBA" id="ARBA00005031"/>
    </source>
</evidence>
<feature type="domain" description="Enolase C-terminal TIM barrel" evidence="11">
    <location>
        <begin position="138"/>
        <end position="429"/>
    </location>
</feature>
<feature type="binding site" evidence="10">
    <location>
        <position position="162"/>
    </location>
    <ligand>
        <name>(2R)-2-phosphoglycerate</name>
        <dbReference type="ChEBI" id="CHEBI:58289"/>
    </ligand>
</feature>
<comment type="function">
    <text evidence="9 10">Catalyzes the reversible conversion of 2-phosphoglycerate (2-PG) into phosphoenolpyruvate (PEP). It is essential for the degradation of carbohydrates via glycolysis.</text>
</comment>
<dbReference type="Pfam" id="PF03952">
    <property type="entry name" value="Enolase_N"/>
    <property type="match status" value="1"/>
</dbReference>
<feature type="binding site" evidence="10">
    <location>
        <position position="392"/>
    </location>
    <ligand>
        <name>(2R)-2-phosphoglycerate</name>
        <dbReference type="ChEBI" id="CHEBI:58289"/>
    </ligand>
</feature>
<dbReference type="SUPFAM" id="SSF51604">
    <property type="entry name" value="Enolase C-terminal domain-like"/>
    <property type="match status" value="1"/>
</dbReference>
<keyword evidence="7 10" id="KW-0324">Glycolysis</keyword>
<evidence type="ECO:0000256" key="2">
    <source>
        <dbReference type="ARBA" id="ARBA00009604"/>
    </source>
</evidence>
<organism evidence="13 14">
    <name type="scientific">Flavobacterium rhizophilum</name>
    <dbReference type="NCBI Taxonomy" id="3163296"/>
    <lineage>
        <taxon>Bacteria</taxon>
        <taxon>Pseudomonadati</taxon>
        <taxon>Bacteroidota</taxon>
        <taxon>Flavobacteriia</taxon>
        <taxon>Flavobacteriales</taxon>
        <taxon>Flavobacteriaceae</taxon>
        <taxon>Flavobacterium</taxon>
    </lineage>
</organism>
<comment type="similarity">
    <text evidence="2 10">Belongs to the enolase family.</text>
</comment>
<evidence type="ECO:0000259" key="12">
    <source>
        <dbReference type="SMART" id="SM01193"/>
    </source>
</evidence>
<dbReference type="EC" id="4.2.1.11" evidence="3 10"/>
<dbReference type="GO" id="GO:0004634">
    <property type="term" value="F:phosphopyruvate hydratase activity"/>
    <property type="evidence" value="ECO:0007669"/>
    <property type="project" value="UniProtKB-EC"/>
</dbReference>
<dbReference type="Gene3D" id="3.30.390.10">
    <property type="entry name" value="Enolase-like, N-terminal domain"/>
    <property type="match status" value="1"/>
</dbReference>
<dbReference type="PIRSF" id="PIRSF001400">
    <property type="entry name" value="Enolase"/>
    <property type="match status" value="1"/>
</dbReference>
<dbReference type="InterPro" id="IPR000941">
    <property type="entry name" value="Enolase"/>
</dbReference>
<keyword evidence="8 10" id="KW-0456">Lyase</keyword>
<keyword evidence="5 10" id="KW-0964">Secreted</keyword>
<dbReference type="HAMAP" id="MF_00318">
    <property type="entry name" value="Enolase"/>
    <property type="match status" value="1"/>
</dbReference>
<feature type="active site" description="Proton acceptor" evidence="10">
    <location>
        <position position="341"/>
    </location>
</feature>
<dbReference type="InterPro" id="IPR029017">
    <property type="entry name" value="Enolase-like_N"/>
</dbReference>
<dbReference type="SFLD" id="SFLDG00178">
    <property type="entry name" value="enolase"/>
    <property type="match status" value="1"/>
</dbReference>
<dbReference type="Proteomes" id="UP001629059">
    <property type="component" value="Unassembled WGS sequence"/>
</dbReference>
<comment type="pathway">
    <text evidence="1 10">Carbohydrate degradation; glycolysis; pyruvate from D-glyceraldehyde 3-phosphate: step 4/5.</text>
</comment>
<evidence type="ECO:0000256" key="8">
    <source>
        <dbReference type="ARBA" id="ARBA00023239"/>
    </source>
</evidence>
<proteinExistence type="inferred from homology"/>
<dbReference type="EMBL" id="JBELQB010000002">
    <property type="protein sequence ID" value="MFL9836545.1"/>
    <property type="molecule type" value="Genomic_DNA"/>
</dbReference>
<evidence type="ECO:0000313" key="13">
    <source>
        <dbReference type="EMBL" id="MFL9836545.1"/>
    </source>
</evidence>
<feature type="binding site" evidence="10">
    <location>
        <position position="371"/>
    </location>
    <ligand>
        <name>(2R)-2-phosphoglycerate</name>
        <dbReference type="ChEBI" id="CHEBI:58289"/>
    </ligand>
</feature>
<comment type="caution">
    <text evidence="13">The sequence shown here is derived from an EMBL/GenBank/DDBJ whole genome shotgun (WGS) entry which is preliminary data.</text>
</comment>
<feature type="active site" description="Proton donor" evidence="10">
    <location>
        <position position="204"/>
    </location>
</feature>
<dbReference type="InterPro" id="IPR020809">
    <property type="entry name" value="Enolase_CS"/>
</dbReference>
<dbReference type="InterPro" id="IPR020811">
    <property type="entry name" value="Enolase_N"/>
</dbReference>
<dbReference type="NCBIfam" id="TIGR01060">
    <property type="entry name" value="eno"/>
    <property type="match status" value="1"/>
</dbReference>
<dbReference type="SMART" id="SM01193">
    <property type="entry name" value="Enolase_N"/>
    <property type="match status" value="1"/>
</dbReference>
<comment type="subcellular location">
    <subcellularLocation>
        <location evidence="10">Cytoplasm</location>
    </subcellularLocation>
    <subcellularLocation>
        <location evidence="10">Secreted</location>
    </subcellularLocation>
    <subcellularLocation>
        <location evidence="10">Cell surface</location>
    </subcellularLocation>
    <text evidence="10">Fractions of enolase are present in both the cytoplasm and on the cell surface.</text>
</comment>
<evidence type="ECO:0000256" key="3">
    <source>
        <dbReference type="ARBA" id="ARBA00012058"/>
    </source>
</evidence>
<feature type="binding site" evidence="10">
    <location>
        <position position="341"/>
    </location>
    <ligand>
        <name>(2R)-2-phosphoglycerate</name>
        <dbReference type="ChEBI" id="CHEBI:58289"/>
    </ligand>
</feature>
<evidence type="ECO:0000256" key="9">
    <source>
        <dbReference type="ARBA" id="ARBA00045763"/>
    </source>
</evidence>
<keyword evidence="6 10" id="KW-0460">Magnesium</keyword>
<dbReference type="RefSeq" id="WP_408073593.1">
    <property type="nucleotide sequence ID" value="NZ_JBELQB010000002.1"/>
</dbReference>
<feature type="domain" description="Enolase N-terminal" evidence="12">
    <location>
        <begin position="4"/>
        <end position="133"/>
    </location>
</feature>
<name>A0ABW8Y9I7_9FLAO</name>
<dbReference type="Pfam" id="PF00113">
    <property type="entry name" value="Enolase_C"/>
    <property type="match status" value="1"/>
</dbReference>
<keyword evidence="10" id="KW-0963">Cytoplasm</keyword>
<evidence type="ECO:0000259" key="11">
    <source>
        <dbReference type="SMART" id="SM01192"/>
    </source>
</evidence>
<evidence type="ECO:0000256" key="7">
    <source>
        <dbReference type="ARBA" id="ARBA00023152"/>
    </source>
</evidence>
<evidence type="ECO:0000256" key="4">
    <source>
        <dbReference type="ARBA" id="ARBA00017068"/>
    </source>
</evidence>
<feature type="binding site" evidence="10">
    <location>
        <position position="316"/>
    </location>
    <ligand>
        <name>Mg(2+)</name>
        <dbReference type="ChEBI" id="CHEBI:18420"/>
    </ligand>
</feature>
<reference evidence="13 14" key="1">
    <citation type="submission" date="2024-06" db="EMBL/GenBank/DDBJ databases">
        <authorList>
            <person name="Kaempfer P."/>
            <person name="Viver T."/>
        </authorList>
    </citation>
    <scope>NUCLEOTIDE SEQUENCE [LARGE SCALE GENOMIC DNA]</scope>
    <source>
        <strain evidence="13 14">ST-75</strain>
    </source>
</reference>
<dbReference type="InterPro" id="IPR020810">
    <property type="entry name" value="Enolase_C"/>
</dbReference>
<dbReference type="SMART" id="SM01192">
    <property type="entry name" value="Enolase_C"/>
    <property type="match status" value="1"/>
</dbReference>
<comment type="cofactor">
    <cofactor evidence="10">
        <name>Mg(2+)</name>
        <dbReference type="ChEBI" id="CHEBI:18420"/>
    </cofactor>
    <text evidence="10">Binds a second Mg(2+) ion via substrate during catalysis.</text>
</comment>
<dbReference type="Gene3D" id="3.20.20.120">
    <property type="entry name" value="Enolase-like C-terminal domain"/>
    <property type="match status" value="1"/>
</dbReference>
<comment type="catalytic activity">
    <reaction evidence="10">
        <text>(2R)-2-phosphoglycerate = phosphoenolpyruvate + H2O</text>
        <dbReference type="Rhea" id="RHEA:10164"/>
        <dbReference type="ChEBI" id="CHEBI:15377"/>
        <dbReference type="ChEBI" id="CHEBI:58289"/>
        <dbReference type="ChEBI" id="CHEBI:58702"/>
        <dbReference type="EC" id="4.2.1.11"/>
    </reaction>
</comment>
<feature type="binding site" evidence="10">
    <location>
        <position position="370"/>
    </location>
    <ligand>
        <name>(2R)-2-phosphoglycerate</name>
        <dbReference type="ChEBI" id="CHEBI:58289"/>
    </ligand>
</feature>
<accession>A0ABW8Y9I7</accession>
<dbReference type="InterPro" id="IPR036849">
    <property type="entry name" value="Enolase-like_C_sf"/>
</dbReference>
<dbReference type="PRINTS" id="PR00148">
    <property type="entry name" value="ENOLASE"/>
</dbReference>
<feature type="binding site" evidence="10">
    <location>
        <position position="242"/>
    </location>
    <ligand>
        <name>Mg(2+)</name>
        <dbReference type="ChEBI" id="CHEBI:18420"/>
    </ligand>
</feature>
<keyword evidence="10" id="KW-0479">Metal-binding</keyword>
<sequence>MSIIIKVHARQILDSRGNPTVEVDVITENGTLGRAAVPSGASTGEHEAVELRDGGKSYMGKGVLKAVENVNIKIASEIVGMSVFDQNSLDKAMIDLDGTANKSNLGANAILGVSLAVAKAAANELGMPLYRYVGGVSANTLPVPMMNIINGGSHSDAPIAFQEFMIMPVKANNFTHAMQIGTEVFHNLKKVLHDRGLSTAVGDEGGFAPNLAGGTEDALDTIKKAVENAGYKFGDEVMIALDCAASEFYVNGKYDYTKFEGAEGKVRTSQEQADYLAELAGKYPIISIEDGMYEDDWEGWKYLTEKIGDKVQLVGDDLYVTNVERLSRGIEQGIANSILIKVNQIGTLTETIAAVNMAHNAGYTSVMSHRSGETEDNTIADLAVALNCGQIKTGSASRSDRMAKYNQLLRIEEELAEVAYFPKERAFKVKR</sequence>
<dbReference type="SFLD" id="SFLDF00002">
    <property type="entry name" value="enolase"/>
    <property type="match status" value="1"/>
</dbReference>
<keyword evidence="14" id="KW-1185">Reference proteome</keyword>
<dbReference type="PROSITE" id="PS00164">
    <property type="entry name" value="ENOLASE"/>
    <property type="match status" value="1"/>
</dbReference>
<evidence type="ECO:0000313" key="14">
    <source>
        <dbReference type="Proteomes" id="UP001629059"/>
    </source>
</evidence>
<protein>
    <recommendedName>
        <fullName evidence="4 10">Enolase</fullName>
        <ecNumber evidence="3 10">4.2.1.11</ecNumber>
    </recommendedName>
    <alternativeName>
        <fullName evidence="10">2-phospho-D-glycerate hydro-lyase</fullName>
    </alternativeName>
    <alternativeName>
        <fullName evidence="10">2-phosphoglycerate dehydratase</fullName>
    </alternativeName>
</protein>
<dbReference type="SFLD" id="SFLDS00001">
    <property type="entry name" value="Enolase"/>
    <property type="match status" value="1"/>
</dbReference>
<feature type="binding site" evidence="10">
    <location>
        <position position="289"/>
    </location>
    <ligand>
        <name>Mg(2+)</name>
        <dbReference type="ChEBI" id="CHEBI:18420"/>
    </ligand>
</feature>
<dbReference type="PANTHER" id="PTHR11902:SF1">
    <property type="entry name" value="ENOLASE"/>
    <property type="match status" value="1"/>
</dbReference>
<dbReference type="CDD" id="cd03313">
    <property type="entry name" value="enolase"/>
    <property type="match status" value="1"/>
</dbReference>
<dbReference type="PANTHER" id="PTHR11902">
    <property type="entry name" value="ENOLASE"/>
    <property type="match status" value="1"/>
</dbReference>
<gene>
    <name evidence="10 13" type="primary">eno</name>
    <name evidence="13" type="ORF">ABS768_03490</name>
</gene>
<evidence type="ECO:0000256" key="5">
    <source>
        <dbReference type="ARBA" id="ARBA00022525"/>
    </source>
</evidence>
<dbReference type="SUPFAM" id="SSF54826">
    <property type="entry name" value="Enolase N-terminal domain-like"/>
    <property type="match status" value="1"/>
</dbReference>
<evidence type="ECO:0000256" key="10">
    <source>
        <dbReference type="HAMAP-Rule" id="MF_00318"/>
    </source>
</evidence>